<proteinExistence type="predicted"/>
<reference evidence="2 3" key="1">
    <citation type="journal article" date="2019" name="Int. J. Syst. Evol. Microbiol.">
        <title>The Global Catalogue of Microorganisms (GCM) 10K type strain sequencing project: providing services to taxonomists for standard genome sequencing and annotation.</title>
        <authorList>
            <consortium name="The Broad Institute Genomics Platform"/>
            <consortium name="The Broad Institute Genome Sequencing Center for Infectious Disease"/>
            <person name="Wu L."/>
            <person name="Ma J."/>
        </authorList>
    </citation>
    <scope>NUCLEOTIDE SEQUENCE [LARGE SCALE GENOMIC DNA]</scope>
    <source>
        <strain evidence="2 3">JCM 9650</strain>
    </source>
</reference>
<accession>A0ABN3XBG9</accession>
<feature type="compositionally biased region" description="Low complexity" evidence="1">
    <location>
        <begin position="45"/>
        <end position="58"/>
    </location>
</feature>
<sequence>MRRPPLPNGGGGRRFAVPGPARSGRVPAPVRRHGGRPSGRPWCRGAGTAGPTTATNTKKAPDTVAPADSPVIDPRAATTAPGAGAPMPWAACPTRQPPDTMPAANCAPSPRS</sequence>
<name>A0ABN3XBG9_9ACTN</name>
<feature type="region of interest" description="Disordered" evidence="1">
    <location>
        <begin position="1"/>
        <end position="112"/>
    </location>
</feature>
<gene>
    <name evidence="2" type="ORF">GCM10010478_54430</name>
</gene>
<dbReference type="Proteomes" id="UP001501423">
    <property type="component" value="Unassembled WGS sequence"/>
</dbReference>
<organism evidence="2 3">
    <name type="scientific">Streptomyces erythrogriseus</name>
    <dbReference type="NCBI Taxonomy" id="284027"/>
    <lineage>
        <taxon>Bacteria</taxon>
        <taxon>Bacillati</taxon>
        <taxon>Actinomycetota</taxon>
        <taxon>Actinomycetes</taxon>
        <taxon>Kitasatosporales</taxon>
        <taxon>Streptomycetaceae</taxon>
        <taxon>Streptomyces</taxon>
        <taxon>Streptomyces griseoincarnatus group</taxon>
    </lineage>
</organism>
<evidence type="ECO:0000256" key="1">
    <source>
        <dbReference type="SAM" id="MobiDB-lite"/>
    </source>
</evidence>
<evidence type="ECO:0000313" key="3">
    <source>
        <dbReference type="Proteomes" id="UP001501423"/>
    </source>
</evidence>
<keyword evidence="3" id="KW-1185">Reference proteome</keyword>
<dbReference type="EMBL" id="BAAAVA010000091">
    <property type="protein sequence ID" value="GAA2946304.1"/>
    <property type="molecule type" value="Genomic_DNA"/>
</dbReference>
<comment type="caution">
    <text evidence="2">The sequence shown here is derived from an EMBL/GenBank/DDBJ whole genome shotgun (WGS) entry which is preliminary data.</text>
</comment>
<evidence type="ECO:0000313" key="2">
    <source>
        <dbReference type="EMBL" id="GAA2946304.1"/>
    </source>
</evidence>
<feature type="compositionally biased region" description="Low complexity" evidence="1">
    <location>
        <begin position="74"/>
        <end position="93"/>
    </location>
</feature>
<protein>
    <submittedName>
        <fullName evidence="2">Uncharacterized protein</fullName>
    </submittedName>
</protein>